<keyword evidence="2" id="KW-0812">Transmembrane</keyword>
<evidence type="ECO:0000313" key="4">
    <source>
        <dbReference type="Proteomes" id="UP001583280"/>
    </source>
</evidence>
<evidence type="ECO:0000256" key="2">
    <source>
        <dbReference type="SAM" id="Phobius"/>
    </source>
</evidence>
<dbReference type="EMBL" id="JAWDJO010000160">
    <property type="protein sequence ID" value="KAL1891212.1"/>
    <property type="molecule type" value="Genomic_DNA"/>
</dbReference>
<keyword evidence="2" id="KW-1133">Transmembrane helix</keyword>
<proteinExistence type="predicted"/>
<comment type="caution">
    <text evidence="3">The sequence shown here is derived from an EMBL/GenBank/DDBJ whole genome shotgun (WGS) entry which is preliminary data.</text>
</comment>
<keyword evidence="4" id="KW-1185">Reference proteome</keyword>
<feature type="transmembrane region" description="Helical" evidence="2">
    <location>
        <begin position="127"/>
        <end position="150"/>
    </location>
</feature>
<accession>A0ABR3YSZ5</accession>
<evidence type="ECO:0000313" key="3">
    <source>
        <dbReference type="EMBL" id="KAL1891212.1"/>
    </source>
</evidence>
<feature type="region of interest" description="Disordered" evidence="1">
    <location>
        <begin position="1"/>
        <end position="49"/>
    </location>
</feature>
<keyword evidence="2" id="KW-0472">Membrane</keyword>
<reference evidence="3 4" key="1">
    <citation type="journal article" date="2024" name="IMA Fungus">
        <title>IMA Genome - F19 : A genome assembly and annotation guide to empower mycologists, including annotated draft genome sequences of Ceratocystis pirilliformis, Diaporthe australafricana, Fusarium ophioides, Paecilomyces lecythidis, and Sporothrix stenoceras.</title>
        <authorList>
            <person name="Aylward J."/>
            <person name="Wilson A.M."/>
            <person name="Visagie C.M."/>
            <person name="Spraker J."/>
            <person name="Barnes I."/>
            <person name="Buitendag C."/>
            <person name="Ceriani C."/>
            <person name="Del Mar Angel L."/>
            <person name="du Plessis D."/>
            <person name="Fuchs T."/>
            <person name="Gasser K."/>
            <person name="Kramer D."/>
            <person name="Li W."/>
            <person name="Munsamy K."/>
            <person name="Piso A."/>
            <person name="Price J.L."/>
            <person name="Sonnekus B."/>
            <person name="Thomas C."/>
            <person name="van der Nest A."/>
            <person name="van Dijk A."/>
            <person name="van Heerden A."/>
            <person name="van Vuuren N."/>
            <person name="Yilmaz N."/>
            <person name="Duong T.A."/>
            <person name="van der Merwe N.A."/>
            <person name="Wingfield M.J."/>
            <person name="Wingfield B.D."/>
        </authorList>
    </citation>
    <scope>NUCLEOTIDE SEQUENCE [LARGE SCALE GENOMIC DNA]</scope>
    <source>
        <strain evidence="3 4">CMW 12675</strain>
    </source>
</reference>
<gene>
    <name evidence="3" type="ORF">Cpir12675_005058</name>
</gene>
<organism evidence="3 4">
    <name type="scientific">Ceratocystis pirilliformis</name>
    <dbReference type="NCBI Taxonomy" id="259994"/>
    <lineage>
        <taxon>Eukaryota</taxon>
        <taxon>Fungi</taxon>
        <taxon>Dikarya</taxon>
        <taxon>Ascomycota</taxon>
        <taxon>Pezizomycotina</taxon>
        <taxon>Sordariomycetes</taxon>
        <taxon>Hypocreomycetidae</taxon>
        <taxon>Microascales</taxon>
        <taxon>Ceratocystidaceae</taxon>
        <taxon>Ceratocystis</taxon>
    </lineage>
</organism>
<evidence type="ECO:0000256" key="1">
    <source>
        <dbReference type="SAM" id="MobiDB-lite"/>
    </source>
</evidence>
<protein>
    <submittedName>
        <fullName evidence="3">Uncharacterized protein</fullName>
    </submittedName>
</protein>
<feature type="compositionally biased region" description="Basic residues" evidence="1">
    <location>
        <begin position="16"/>
        <end position="37"/>
    </location>
</feature>
<sequence length="250" mass="27134">MGFFSADAASVVTSRSSRRRKVHSSSHGHSHRHRRSRSSSSDRSRSRGPASIVGSFFNMATGNNSRSHSHWASNNNNNNSKSSFFGASRPSYYKRSPRAGFMTRAYKHLKRIIRDILHWIKRHPIKVFMLVIIPLITSGALVALLARFGLRIPAKLEHWLRTGARAASGDTFGAVGEAMRMTSGGSSNHTAAAATTAAIGSMGLGMSNNHGFYKSSGSSSTHSVADGYVGRSSSSSEPSLWNTAVDFFRD</sequence>
<dbReference type="Proteomes" id="UP001583280">
    <property type="component" value="Unassembled WGS sequence"/>
</dbReference>
<name>A0ABR3YSZ5_9PEZI</name>